<dbReference type="Proteomes" id="UP000002207">
    <property type="component" value="Chromosome"/>
</dbReference>
<dbReference type="Pfam" id="PF05635">
    <property type="entry name" value="23S_rRNA_IVP"/>
    <property type="match status" value="1"/>
</dbReference>
<evidence type="ECO:0000313" key="2">
    <source>
        <dbReference type="Proteomes" id="UP000002207"/>
    </source>
</evidence>
<dbReference type="eggNOG" id="COG0399">
    <property type="taxonomic scope" value="Bacteria"/>
</dbReference>
<dbReference type="SUPFAM" id="SSF158446">
    <property type="entry name" value="IVS-encoded protein-like"/>
    <property type="match status" value="1"/>
</dbReference>
<dbReference type="InParanoid" id="C1F2F3"/>
<evidence type="ECO:0000313" key="1">
    <source>
        <dbReference type="EMBL" id="ACO31676.1"/>
    </source>
</evidence>
<organism evidence="1 2">
    <name type="scientific">Acidobacterium capsulatum (strain ATCC 51196 / DSM 11244 / BCRC 80197 / JCM 7670 / NBRC 15755 / NCIMB 13165 / 161)</name>
    <dbReference type="NCBI Taxonomy" id="240015"/>
    <lineage>
        <taxon>Bacteria</taxon>
        <taxon>Pseudomonadati</taxon>
        <taxon>Acidobacteriota</taxon>
        <taxon>Terriglobia</taxon>
        <taxon>Terriglobales</taxon>
        <taxon>Acidobacteriaceae</taxon>
        <taxon>Acidobacterium</taxon>
    </lineage>
</organism>
<dbReference type="EMBL" id="CP001472">
    <property type="protein sequence ID" value="ACO31676.1"/>
    <property type="molecule type" value="Genomic_DNA"/>
</dbReference>
<keyword evidence="2" id="KW-1185">Reference proteome</keyword>
<dbReference type="HOGENOM" id="CLU_129874_0_8_0"/>
<dbReference type="RefSeq" id="WP_015897679.1">
    <property type="nucleotide sequence ID" value="NC_012483.1"/>
</dbReference>
<sequence length="106" mass="11629">MEMTVAVYEFSRSFPRDELYGLTSQLRRAAVSVASNIAEGRGRLSDGEFRQFLGLAQGSNYEVQTQLLVAKRLKMGEPEQLRKAESLSLETGKMLSGLIASLGAKS</sequence>
<dbReference type="KEGG" id="aca:ACP_2613"/>
<dbReference type="PANTHER" id="PTHR38471">
    <property type="entry name" value="FOUR HELIX BUNDLE PROTEIN"/>
    <property type="match status" value="1"/>
</dbReference>
<protein>
    <recommendedName>
        <fullName evidence="3">S23 ribosomal protein</fullName>
    </recommendedName>
</protein>
<accession>C1F2F3</accession>
<dbReference type="NCBIfam" id="TIGR02436">
    <property type="entry name" value="four helix bundle protein"/>
    <property type="match status" value="1"/>
</dbReference>
<gene>
    <name evidence="1" type="ordered locus">ACP_2613</name>
</gene>
<reference evidence="1 2" key="1">
    <citation type="journal article" date="2009" name="Appl. Environ. Microbiol.">
        <title>Three genomes from the phylum Acidobacteria provide insight into the lifestyles of these microorganisms in soils.</title>
        <authorList>
            <person name="Ward N.L."/>
            <person name="Challacombe J.F."/>
            <person name="Janssen P.H."/>
            <person name="Henrissat B."/>
            <person name="Coutinho P.M."/>
            <person name="Wu M."/>
            <person name="Xie G."/>
            <person name="Haft D.H."/>
            <person name="Sait M."/>
            <person name="Badger J."/>
            <person name="Barabote R.D."/>
            <person name="Bradley B."/>
            <person name="Brettin T.S."/>
            <person name="Brinkac L.M."/>
            <person name="Bruce D."/>
            <person name="Creasy T."/>
            <person name="Daugherty S.C."/>
            <person name="Davidsen T.M."/>
            <person name="DeBoy R.T."/>
            <person name="Detter J.C."/>
            <person name="Dodson R.J."/>
            <person name="Durkin A.S."/>
            <person name="Ganapathy A."/>
            <person name="Gwinn-Giglio M."/>
            <person name="Han C.S."/>
            <person name="Khouri H."/>
            <person name="Kiss H."/>
            <person name="Kothari S.P."/>
            <person name="Madupu R."/>
            <person name="Nelson K.E."/>
            <person name="Nelson W.C."/>
            <person name="Paulsen I."/>
            <person name="Penn K."/>
            <person name="Ren Q."/>
            <person name="Rosovitz M.J."/>
            <person name="Selengut J.D."/>
            <person name="Shrivastava S."/>
            <person name="Sullivan S.A."/>
            <person name="Tapia R."/>
            <person name="Thompson L.S."/>
            <person name="Watkins K.L."/>
            <person name="Yang Q."/>
            <person name="Yu C."/>
            <person name="Zafar N."/>
            <person name="Zhou L."/>
            <person name="Kuske C.R."/>
        </authorList>
    </citation>
    <scope>NUCLEOTIDE SEQUENCE [LARGE SCALE GENOMIC DNA]</scope>
    <source>
        <strain evidence="2">ATCC 51196 / DSM 11244 / BCRC 80197 / JCM 7670 / NBRC 15755 / NCIMB 13165 / 161</strain>
    </source>
</reference>
<dbReference type="InterPro" id="IPR036583">
    <property type="entry name" value="23S_rRNA_IVS_sf"/>
</dbReference>
<name>C1F2F3_ACIC5</name>
<dbReference type="InterPro" id="IPR012657">
    <property type="entry name" value="23S_rRNA-intervening_sequence"/>
</dbReference>
<dbReference type="STRING" id="240015.ACP_2613"/>
<proteinExistence type="predicted"/>
<evidence type="ECO:0008006" key="3">
    <source>
        <dbReference type="Google" id="ProtNLM"/>
    </source>
</evidence>
<dbReference type="CDD" id="cd16377">
    <property type="entry name" value="23S_rRNA_IVP_like"/>
    <property type="match status" value="1"/>
</dbReference>
<dbReference type="Gene3D" id="1.20.1440.60">
    <property type="entry name" value="23S rRNA-intervening sequence"/>
    <property type="match status" value="1"/>
</dbReference>
<dbReference type="AlphaFoldDB" id="C1F2F3"/>
<dbReference type="PANTHER" id="PTHR38471:SF2">
    <property type="entry name" value="FOUR HELIX BUNDLE PROTEIN"/>
    <property type="match status" value="1"/>
</dbReference>